<dbReference type="PANTHER" id="PTHR47810:SF1">
    <property type="entry name" value="DNA LIGASE B"/>
    <property type="match status" value="1"/>
</dbReference>
<evidence type="ECO:0000313" key="9">
    <source>
        <dbReference type="EMBL" id="MDY0745489.1"/>
    </source>
</evidence>
<keyword evidence="2 9" id="KW-0436">Ligase</keyword>
<keyword evidence="3" id="KW-0235">DNA replication</keyword>
<dbReference type="Gene3D" id="3.30.470.30">
    <property type="entry name" value="DNA ligase/mRNA capping enzyme"/>
    <property type="match status" value="1"/>
</dbReference>
<dbReference type="PANTHER" id="PTHR47810">
    <property type="entry name" value="DNA LIGASE"/>
    <property type="match status" value="1"/>
</dbReference>
<dbReference type="InterPro" id="IPR012340">
    <property type="entry name" value="NA-bd_OB-fold"/>
</dbReference>
<keyword evidence="10" id="KW-1185">Reference proteome</keyword>
<evidence type="ECO:0000256" key="5">
    <source>
        <dbReference type="ARBA" id="ARBA00023204"/>
    </source>
</evidence>
<accession>A0ABU5DGS3</accession>
<comment type="catalytic activity">
    <reaction evidence="6">
        <text>ATP + (deoxyribonucleotide)n-3'-hydroxyl + 5'-phospho-(deoxyribonucleotide)m = (deoxyribonucleotide)n+m + AMP + diphosphate.</text>
        <dbReference type="EC" id="6.5.1.1"/>
    </reaction>
</comment>
<dbReference type="EC" id="6.5.1.1" evidence="9"/>
<proteinExistence type="predicted"/>
<gene>
    <name evidence="9" type="ORF">SNE35_13295</name>
</gene>
<dbReference type="InterPro" id="IPR029319">
    <property type="entry name" value="DNA_ligase_OB"/>
</dbReference>
<evidence type="ECO:0000259" key="8">
    <source>
        <dbReference type="Pfam" id="PF14743"/>
    </source>
</evidence>
<feature type="domain" description="ATP-dependent DNA ligase family profile" evidence="7">
    <location>
        <begin position="43"/>
        <end position="196"/>
    </location>
</feature>
<dbReference type="CDD" id="cd08041">
    <property type="entry name" value="OBF_kDNA_ligase_like"/>
    <property type="match status" value="1"/>
</dbReference>
<keyword evidence="5" id="KW-0234">DNA repair</keyword>
<protein>
    <submittedName>
        <fullName evidence="9">DNA ligase</fullName>
        <ecNumber evidence="9">6.5.1.1</ecNumber>
    </submittedName>
</protein>
<dbReference type="Gene3D" id="3.30.1490.70">
    <property type="match status" value="1"/>
</dbReference>
<dbReference type="EMBL" id="JAXCLA010000004">
    <property type="protein sequence ID" value="MDY0745489.1"/>
    <property type="molecule type" value="Genomic_DNA"/>
</dbReference>
<evidence type="ECO:0000256" key="6">
    <source>
        <dbReference type="ARBA" id="ARBA00034003"/>
    </source>
</evidence>
<dbReference type="CDD" id="cd07896">
    <property type="entry name" value="Adenylation_kDNA_ligase_like"/>
    <property type="match status" value="1"/>
</dbReference>
<keyword evidence="4" id="KW-0227">DNA damage</keyword>
<dbReference type="Pfam" id="PF01068">
    <property type="entry name" value="DNA_ligase_A_M"/>
    <property type="match status" value="1"/>
</dbReference>
<name>A0ABU5DGS3_9BURK</name>
<evidence type="ECO:0000256" key="4">
    <source>
        <dbReference type="ARBA" id="ARBA00022763"/>
    </source>
</evidence>
<evidence type="ECO:0000313" key="10">
    <source>
        <dbReference type="Proteomes" id="UP001285263"/>
    </source>
</evidence>
<sequence>MLTAGAFAASLFSRSALAKKGAEPALLLAQKAPDDLDVSRYLVSEKFDGVRAYWDGQHMWTRQGQPIAVPADIAAQLPAKALDGELWMGRGRFEETSAAVRRAEPRAAEWAQLHYMVFELPAAPGSFEQRYAALRELLASPIWPGLRVVEQVRVGDRHQLDARLADTVRGGGEGLVLHEASAPYLSGRSPALLKLKPQDDDEAVVIAHEPGEGRFHGLMGALLVRNAAGRTFRIGTGFSEAQRRSPPPVGATITYRYRGLTSSGLPRFASFLRQSES</sequence>
<evidence type="ECO:0000256" key="2">
    <source>
        <dbReference type="ARBA" id="ARBA00022598"/>
    </source>
</evidence>
<dbReference type="InterPro" id="IPR012310">
    <property type="entry name" value="DNA_ligase_ATP-dep_cent"/>
</dbReference>
<dbReference type="Pfam" id="PF14743">
    <property type="entry name" value="DNA_ligase_OB_2"/>
    <property type="match status" value="1"/>
</dbReference>
<evidence type="ECO:0000259" key="7">
    <source>
        <dbReference type="Pfam" id="PF01068"/>
    </source>
</evidence>
<evidence type="ECO:0000256" key="1">
    <source>
        <dbReference type="ARBA" id="ARBA00001968"/>
    </source>
</evidence>
<dbReference type="InterPro" id="IPR050326">
    <property type="entry name" value="NAD_dep_DNA_ligaseB"/>
</dbReference>
<dbReference type="Proteomes" id="UP001285263">
    <property type="component" value="Unassembled WGS sequence"/>
</dbReference>
<organism evidence="9 10">
    <name type="scientific">Roseateles agri</name>
    <dbReference type="NCBI Taxonomy" id="3098619"/>
    <lineage>
        <taxon>Bacteria</taxon>
        <taxon>Pseudomonadati</taxon>
        <taxon>Pseudomonadota</taxon>
        <taxon>Betaproteobacteria</taxon>
        <taxon>Burkholderiales</taxon>
        <taxon>Sphaerotilaceae</taxon>
        <taxon>Roseateles</taxon>
    </lineage>
</organism>
<feature type="domain" description="DNA ligase OB-like" evidence="8">
    <location>
        <begin position="210"/>
        <end position="273"/>
    </location>
</feature>
<evidence type="ECO:0000256" key="3">
    <source>
        <dbReference type="ARBA" id="ARBA00022705"/>
    </source>
</evidence>
<dbReference type="RefSeq" id="WP_320423394.1">
    <property type="nucleotide sequence ID" value="NZ_JAXCLA010000004.1"/>
</dbReference>
<dbReference type="NCBIfam" id="NF006592">
    <property type="entry name" value="PRK09125.1"/>
    <property type="match status" value="1"/>
</dbReference>
<dbReference type="GO" id="GO:0003910">
    <property type="term" value="F:DNA ligase (ATP) activity"/>
    <property type="evidence" value="ECO:0007669"/>
    <property type="project" value="UniProtKB-EC"/>
</dbReference>
<comment type="cofactor">
    <cofactor evidence="1">
        <name>a divalent metal cation</name>
        <dbReference type="ChEBI" id="CHEBI:60240"/>
    </cofactor>
</comment>
<reference evidence="9 10" key="1">
    <citation type="submission" date="2023-11" db="EMBL/GenBank/DDBJ databases">
        <title>Paucibacter sp. nov., isolated from fresh soil in Korea.</title>
        <authorList>
            <person name="Le N.T.T."/>
        </authorList>
    </citation>
    <scope>NUCLEOTIDE SEQUENCE [LARGE SCALE GENOMIC DNA]</scope>
    <source>
        <strain evidence="9 10">R3-3</strain>
    </source>
</reference>
<comment type="caution">
    <text evidence="9">The sequence shown here is derived from an EMBL/GenBank/DDBJ whole genome shotgun (WGS) entry which is preliminary data.</text>
</comment>
<dbReference type="SUPFAM" id="SSF50249">
    <property type="entry name" value="Nucleic acid-binding proteins"/>
    <property type="match status" value="1"/>
</dbReference>
<dbReference type="SUPFAM" id="SSF56091">
    <property type="entry name" value="DNA ligase/mRNA capping enzyme, catalytic domain"/>
    <property type="match status" value="1"/>
</dbReference>
<dbReference type="Gene3D" id="2.40.50.140">
    <property type="entry name" value="Nucleic acid-binding proteins"/>
    <property type="match status" value="1"/>
</dbReference>